<proteinExistence type="predicted"/>
<dbReference type="Gene3D" id="6.20.150.10">
    <property type="match status" value="1"/>
</dbReference>
<dbReference type="InterPro" id="IPR037026">
    <property type="entry name" value="Vgr_OB-fold_dom_sf"/>
</dbReference>
<evidence type="ECO:0000313" key="3">
    <source>
        <dbReference type="Proteomes" id="UP000838100"/>
    </source>
</evidence>
<dbReference type="EMBL" id="CAKLPX010000002">
    <property type="protein sequence ID" value="CAH0992193.1"/>
    <property type="molecule type" value="Genomic_DNA"/>
</dbReference>
<keyword evidence="3" id="KW-1185">Reference proteome</keyword>
<dbReference type="Gene3D" id="2.40.50.230">
    <property type="entry name" value="Gp5 N-terminal domain"/>
    <property type="match status" value="1"/>
</dbReference>
<accession>A0ABM9AGT1</accession>
<gene>
    <name evidence="2" type="ORF">SIN8267_02309</name>
</gene>
<protein>
    <recommendedName>
        <fullName evidence="1">Gp5/Type VI secretion system Vgr protein OB-fold domain-containing protein</fullName>
    </recommendedName>
</protein>
<feature type="domain" description="Gp5/Type VI secretion system Vgr protein OB-fold" evidence="1">
    <location>
        <begin position="19"/>
        <end position="85"/>
    </location>
</feature>
<dbReference type="InterPro" id="IPR013046">
    <property type="entry name" value="GpV/Gp45"/>
</dbReference>
<sequence length="192" mass="20669">MIDFEITELNRRLANMILLGKVIAADYSQPTPKLQVRIGELQTAWLPMLMQRAGPDISWWPLEVGEQVVVLSPSGELTQGVVLGSINQTDYPSTSTSADSHKQVYSDGAVIEYDRKAHRLSAILPSGAKAMLVSDGGINFVGDVTVTGDIKASGDITDHTRSMKSDRVIFNSHTHAGIKSGPGNTAPPNQSQ</sequence>
<evidence type="ECO:0000313" key="2">
    <source>
        <dbReference type="EMBL" id="CAH0992193.1"/>
    </source>
</evidence>
<dbReference type="RefSeq" id="WP_237444885.1">
    <property type="nucleotide sequence ID" value="NZ_CAKLPX010000002.1"/>
</dbReference>
<reference evidence="2" key="1">
    <citation type="submission" date="2021-12" db="EMBL/GenBank/DDBJ databases">
        <authorList>
            <person name="Rodrigo-Torres L."/>
            <person name="Arahal R. D."/>
            <person name="Lucena T."/>
        </authorList>
    </citation>
    <scope>NUCLEOTIDE SEQUENCE</scope>
    <source>
        <strain evidence="2">CECT 8267</strain>
    </source>
</reference>
<name>A0ABM9AGT1_9GAMM</name>
<comment type="caution">
    <text evidence="2">The sequence shown here is derived from an EMBL/GenBank/DDBJ whole genome shotgun (WGS) entry which is preliminary data.</text>
</comment>
<evidence type="ECO:0000259" key="1">
    <source>
        <dbReference type="Pfam" id="PF04717"/>
    </source>
</evidence>
<dbReference type="Pfam" id="PF04717">
    <property type="entry name" value="Phage_base_V"/>
    <property type="match status" value="1"/>
</dbReference>
<dbReference type="Proteomes" id="UP000838100">
    <property type="component" value="Unassembled WGS sequence"/>
</dbReference>
<dbReference type="NCBIfam" id="TIGR01644">
    <property type="entry name" value="phage_P2_V"/>
    <property type="match status" value="1"/>
</dbReference>
<organism evidence="2 3">
    <name type="scientific">Sinobacterium norvegicum</name>
    <dbReference type="NCBI Taxonomy" id="1641715"/>
    <lineage>
        <taxon>Bacteria</taxon>
        <taxon>Pseudomonadati</taxon>
        <taxon>Pseudomonadota</taxon>
        <taxon>Gammaproteobacteria</taxon>
        <taxon>Cellvibrionales</taxon>
        <taxon>Spongiibacteraceae</taxon>
        <taxon>Sinobacterium</taxon>
    </lineage>
</organism>
<dbReference type="InterPro" id="IPR006531">
    <property type="entry name" value="Gp5/Vgr_OB"/>
</dbReference>